<evidence type="ECO:0000259" key="6">
    <source>
        <dbReference type="PROSITE" id="PS50110"/>
    </source>
</evidence>
<dbReference type="EMBL" id="MWMH01000001">
    <property type="protein sequence ID" value="OOP74860.1"/>
    <property type="molecule type" value="Genomic_DNA"/>
</dbReference>
<dbReference type="PROSITE" id="PS50110">
    <property type="entry name" value="RESPONSE_REGULATORY"/>
    <property type="match status" value="1"/>
</dbReference>
<keyword evidence="5" id="KW-0597">Phosphoprotein</keyword>
<comment type="caution">
    <text evidence="7">The sequence shown here is derived from an EMBL/GenBank/DDBJ whole genome shotgun (WGS) entry which is preliminary data.</text>
</comment>
<evidence type="ECO:0000256" key="4">
    <source>
        <dbReference type="ARBA" id="ARBA00024867"/>
    </source>
</evidence>
<dbReference type="RefSeq" id="WP_078114355.1">
    <property type="nucleotide sequence ID" value="NZ_MWMH01000001.1"/>
</dbReference>
<evidence type="ECO:0000256" key="2">
    <source>
        <dbReference type="ARBA" id="ARBA00022490"/>
    </source>
</evidence>
<evidence type="ECO:0000313" key="7">
    <source>
        <dbReference type="EMBL" id="OOP74860.1"/>
    </source>
</evidence>
<accession>A0A1S9NBN4</accession>
<name>A0A1S9NBN4_CLOBE</name>
<proteinExistence type="predicted"/>
<evidence type="ECO:0000256" key="3">
    <source>
        <dbReference type="ARBA" id="ARBA00023125"/>
    </source>
</evidence>
<dbReference type="PANTHER" id="PTHR42713:SF3">
    <property type="entry name" value="TRANSCRIPTIONAL REGULATORY PROTEIN HPTR"/>
    <property type="match status" value="1"/>
</dbReference>
<dbReference type="Gene3D" id="3.40.50.2300">
    <property type="match status" value="1"/>
</dbReference>
<dbReference type="Proteomes" id="UP000190959">
    <property type="component" value="Unassembled WGS sequence"/>
</dbReference>
<dbReference type="AlphaFoldDB" id="A0A1S9NBN4"/>
<keyword evidence="3" id="KW-0238">DNA-binding</keyword>
<dbReference type="Pfam" id="PF00072">
    <property type="entry name" value="Response_reg"/>
    <property type="match status" value="1"/>
</dbReference>
<dbReference type="InterPro" id="IPR051552">
    <property type="entry name" value="HptR"/>
</dbReference>
<dbReference type="PANTHER" id="PTHR42713">
    <property type="entry name" value="HISTIDINE KINASE-RELATED"/>
    <property type="match status" value="1"/>
</dbReference>
<evidence type="ECO:0000256" key="1">
    <source>
        <dbReference type="ARBA" id="ARBA00018672"/>
    </source>
</evidence>
<protein>
    <recommendedName>
        <fullName evidence="1">Stage 0 sporulation protein A homolog</fullName>
    </recommendedName>
</protein>
<dbReference type="SMART" id="SM00448">
    <property type="entry name" value="REC"/>
    <property type="match status" value="1"/>
</dbReference>
<feature type="domain" description="Response regulatory" evidence="6">
    <location>
        <begin position="3"/>
        <end position="120"/>
    </location>
</feature>
<organism evidence="7 8">
    <name type="scientific">Clostridium beijerinckii</name>
    <name type="common">Clostridium MP</name>
    <dbReference type="NCBI Taxonomy" id="1520"/>
    <lineage>
        <taxon>Bacteria</taxon>
        <taxon>Bacillati</taxon>
        <taxon>Bacillota</taxon>
        <taxon>Clostridia</taxon>
        <taxon>Eubacteriales</taxon>
        <taxon>Clostridiaceae</taxon>
        <taxon>Clostridium</taxon>
    </lineage>
</organism>
<dbReference type="CDD" id="cd17536">
    <property type="entry name" value="REC_YesN-like"/>
    <property type="match status" value="1"/>
</dbReference>
<keyword evidence="2" id="KW-0963">Cytoplasm</keyword>
<comment type="function">
    <text evidence="4">May play the central regulatory role in sporulation. It may be an element of the effector pathway responsible for the activation of sporulation genes in response to nutritional stress. Spo0A may act in concert with spo0H (a sigma factor) to control the expression of some genes that are critical to the sporulation process.</text>
</comment>
<evidence type="ECO:0000313" key="8">
    <source>
        <dbReference type="Proteomes" id="UP000190959"/>
    </source>
</evidence>
<dbReference type="GO" id="GO:0003677">
    <property type="term" value="F:DNA binding"/>
    <property type="evidence" value="ECO:0007669"/>
    <property type="project" value="UniProtKB-KW"/>
</dbReference>
<feature type="modified residue" description="4-aspartylphosphate" evidence="5">
    <location>
        <position position="55"/>
    </location>
</feature>
<reference evidence="7 8" key="1">
    <citation type="submission" date="2017-02" db="EMBL/GenBank/DDBJ databases">
        <title>Genome sequence of Clostridium beijerinckii Br21.</title>
        <authorList>
            <person name="Fonseca B.C."/>
            <person name="Guazzaroni M.E."/>
            <person name="Riano-Pachon D.M."/>
            <person name="Reginatto V."/>
        </authorList>
    </citation>
    <scope>NUCLEOTIDE SEQUENCE [LARGE SCALE GENOMIC DNA]</scope>
    <source>
        <strain evidence="7 8">Br21</strain>
    </source>
</reference>
<gene>
    <name evidence="7" type="ORF">CBEIBR21_01445</name>
</gene>
<dbReference type="SUPFAM" id="SSF52172">
    <property type="entry name" value="CheY-like"/>
    <property type="match status" value="1"/>
</dbReference>
<evidence type="ECO:0000256" key="5">
    <source>
        <dbReference type="PROSITE-ProRule" id="PRU00169"/>
    </source>
</evidence>
<dbReference type="GO" id="GO:0000160">
    <property type="term" value="P:phosphorelay signal transduction system"/>
    <property type="evidence" value="ECO:0007669"/>
    <property type="project" value="InterPro"/>
</dbReference>
<dbReference type="InterPro" id="IPR011006">
    <property type="entry name" value="CheY-like_superfamily"/>
</dbReference>
<sequence length="169" mass="19910">MYKAIVVDDEEMIRKGICSVIPWEKLKIDTVKMASSGIEALKIMEEEVFDIMITDICMTEMNGLSLVEKMNYLNHRLKIIVLTGYDNFEYAQKCCKMQVEDYLLKPVDEIELENAIERLIEDLEHEKTLSHEQKINSRIQGVTEQLKLEQIMQNLLYERVKTSEFKKVW</sequence>
<dbReference type="InterPro" id="IPR001789">
    <property type="entry name" value="Sig_transdc_resp-reg_receiver"/>
</dbReference>